<dbReference type="AlphaFoldDB" id="A0A6A5YI32"/>
<evidence type="ECO:0000313" key="2">
    <source>
        <dbReference type="Proteomes" id="UP000799770"/>
    </source>
</evidence>
<dbReference type="Proteomes" id="UP000799770">
    <property type="component" value="Unassembled WGS sequence"/>
</dbReference>
<organism evidence="1 2">
    <name type="scientific">Lophiotrema nucula</name>
    <dbReference type="NCBI Taxonomy" id="690887"/>
    <lineage>
        <taxon>Eukaryota</taxon>
        <taxon>Fungi</taxon>
        <taxon>Dikarya</taxon>
        <taxon>Ascomycota</taxon>
        <taxon>Pezizomycotina</taxon>
        <taxon>Dothideomycetes</taxon>
        <taxon>Pleosporomycetidae</taxon>
        <taxon>Pleosporales</taxon>
        <taxon>Lophiotremataceae</taxon>
        <taxon>Lophiotrema</taxon>
    </lineage>
</organism>
<accession>A0A6A5YI32</accession>
<gene>
    <name evidence="1" type="ORF">BDV96DRAFT_607205</name>
</gene>
<proteinExistence type="predicted"/>
<keyword evidence="2" id="KW-1185">Reference proteome</keyword>
<protein>
    <submittedName>
        <fullName evidence="1">Uncharacterized protein</fullName>
    </submittedName>
</protein>
<dbReference type="EMBL" id="ML977360">
    <property type="protein sequence ID" value="KAF2106736.1"/>
    <property type="molecule type" value="Genomic_DNA"/>
</dbReference>
<name>A0A6A5YI32_9PLEO</name>
<evidence type="ECO:0000313" key="1">
    <source>
        <dbReference type="EMBL" id="KAF2106736.1"/>
    </source>
</evidence>
<reference evidence="1" key="1">
    <citation type="journal article" date="2020" name="Stud. Mycol.">
        <title>101 Dothideomycetes genomes: a test case for predicting lifestyles and emergence of pathogens.</title>
        <authorList>
            <person name="Haridas S."/>
            <person name="Albert R."/>
            <person name="Binder M."/>
            <person name="Bloem J."/>
            <person name="Labutti K."/>
            <person name="Salamov A."/>
            <person name="Andreopoulos B."/>
            <person name="Baker S."/>
            <person name="Barry K."/>
            <person name="Bills G."/>
            <person name="Bluhm B."/>
            <person name="Cannon C."/>
            <person name="Castanera R."/>
            <person name="Culley D."/>
            <person name="Daum C."/>
            <person name="Ezra D."/>
            <person name="Gonzalez J."/>
            <person name="Henrissat B."/>
            <person name="Kuo A."/>
            <person name="Liang C."/>
            <person name="Lipzen A."/>
            <person name="Lutzoni F."/>
            <person name="Magnuson J."/>
            <person name="Mondo S."/>
            <person name="Nolan M."/>
            <person name="Ohm R."/>
            <person name="Pangilinan J."/>
            <person name="Park H.-J."/>
            <person name="Ramirez L."/>
            <person name="Alfaro M."/>
            <person name="Sun H."/>
            <person name="Tritt A."/>
            <person name="Yoshinaga Y."/>
            <person name="Zwiers L.-H."/>
            <person name="Turgeon B."/>
            <person name="Goodwin S."/>
            <person name="Spatafora J."/>
            <person name="Crous P."/>
            <person name="Grigoriev I."/>
        </authorList>
    </citation>
    <scope>NUCLEOTIDE SEQUENCE</scope>
    <source>
        <strain evidence="1">CBS 627.86</strain>
    </source>
</reference>
<sequence>MTTPISDTLPSAEDAPTIEIVTCPTGDDSGFHTSNNPENPYQRKNVIQRESRVIIKCDHKDIIHGYFSNDINDLYTLIIYEFRFHPNGPASRIKEAHVVLKYSAMTIGKLDPEVVNLYPDGGFFVDPALQHEEVTAGGGVNFGAGGAVAQVGAELKAEKSTQRDTTSYTTITGGARTSRGVEPNDSVRWDLLENQTTKSGVVSTLQVAVLLKRRSMDPFKASIAITVTADLRSQIQMAFKREPQEDDVWYDPRKPPTDRLHKYDVDNIGKLNLKDLGDVTARTIVPGAVKAQR</sequence>
<dbReference type="OrthoDB" id="3793536at2759"/>